<dbReference type="GO" id="GO:0005975">
    <property type="term" value="P:carbohydrate metabolic process"/>
    <property type="evidence" value="ECO:0007669"/>
    <property type="project" value="InterPro"/>
</dbReference>
<dbReference type="PANTHER" id="PTHR46066">
    <property type="entry name" value="CHITINASE DOMAIN-CONTAINING PROTEIN 1 FAMILY MEMBER"/>
    <property type="match status" value="1"/>
</dbReference>
<dbReference type="SUPFAM" id="SSF51445">
    <property type="entry name" value="(Trans)glycosidases"/>
    <property type="match status" value="1"/>
</dbReference>
<feature type="domain" description="GH18" evidence="5">
    <location>
        <begin position="148"/>
        <end position="451"/>
    </location>
</feature>
<dbReference type="EMBL" id="DNZF01000210">
    <property type="protein sequence ID" value="HBK54162.1"/>
    <property type="molecule type" value="Genomic_DNA"/>
</dbReference>
<keyword evidence="2 3" id="KW-0326">Glycosidase</keyword>
<accession>A0A354Z122</accession>
<dbReference type="InterPro" id="IPR036582">
    <property type="entry name" value="Mao_N_sf"/>
</dbReference>
<dbReference type="SUPFAM" id="SSF55383">
    <property type="entry name" value="Copper amine oxidase, domain N"/>
    <property type="match status" value="1"/>
</dbReference>
<sequence>MRFDKYILFVMLLAFTYLPAFPTLTMASSPAIRINGELRSFSPGAQIVNNRTMVPIRFVMEDEALKGEVFWDASLHKVAMNCSGKYIEMFIGSNEAWVDGEKRFLDSPPYISSDRTFIPLRFLSENLGAMVGWDAKNSEVLINFKYQPRVFAYYYRSFTEYQENIDLFSDVAFRWFETNGRGEVFYEYQDRFAEALDLARSKGVKTHASVVLMGKDALHQLLSNPENRARLIANLLDVVKKDHYDGVNIDFELLDAGDAGNLTLFLQELKTSLGTDKELSVAVFARTGKEKWPVGYEYKKIGQIADSVVVMAYDYSYSTTAPGPVAPFWWVRDVCSYMRSVIPQDKILLGLPTYGYDWGAGKNAVTITAPKLEALEAKYGLQKDFNYQSMSPRYSYYDEEGKYHEIWLENEASLREKLNLVQENRLGGVSFWRIGNGFTDLYRLLEGWRGK</sequence>
<evidence type="ECO:0000256" key="3">
    <source>
        <dbReference type="RuleBase" id="RU000489"/>
    </source>
</evidence>
<comment type="caution">
    <text evidence="6">The sequence shown here is derived from an EMBL/GenBank/DDBJ whole genome shotgun (WGS) entry which is preliminary data.</text>
</comment>
<reference evidence="6 7" key="1">
    <citation type="journal article" date="2018" name="Nat. Biotechnol.">
        <title>A standardized bacterial taxonomy based on genome phylogeny substantially revises the tree of life.</title>
        <authorList>
            <person name="Parks D.H."/>
            <person name="Chuvochina M."/>
            <person name="Waite D.W."/>
            <person name="Rinke C."/>
            <person name="Skarshewski A."/>
            <person name="Chaumeil P.A."/>
            <person name="Hugenholtz P."/>
        </authorList>
    </citation>
    <scope>NUCLEOTIDE SEQUENCE [LARGE SCALE GENOMIC DNA]</scope>
    <source>
        <strain evidence="6">UBA10948</strain>
    </source>
</reference>
<dbReference type="Gene3D" id="3.20.20.80">
    <property type="entry name" value="Glycosidases"/>
    <property type="match status" value="1"/>
</dbReference>
<dbReference type="InterPro" id="IPR012854">
    <property type="entry name" value="Cu_amine_oxidase-like_N"/>
</dbReference>
<dbReference type="Gene3D" id="3.10.50.10">
    <property type="match status" value="1"/>
</dbReference>
<name>A0A354Z122_9FIRM</name>
<comment type="similarity">
    <text evidence="4">Belongs to the glycosyl hydrolase 18 family.</text>
</comment>
<dbReference type="InterPro" id="IPR017853">
    <property type="entry name" value="GH"/>
</dbReference>
<dbReference type="SMART" id="SM00636">
    <property type="entry name" value="Glyco_18"/>
    <property type="match status" value="1"/>
</dbReference>
<dbReference type="InterPro" id="IPR001223">
    <property type="entry name" value="Glyco_hydro18_cat"/>
</dbReference>
<dbReference type="GO" id="GO:0008061">
    <property type="term" value="F:chitin binding"/>
    <property type="evidence" value="ECO:0007669"/>
    <property type="project" value="InterPro"/>
</dbReference>
<evidence type="ECO:0000259" key="5">
    <source>
        <dbReference type="PROSITE" id="PS51910"/>
    </source>
</evidence>
<dbReference type="PROSITE" id="PS51910">
    <property type="entry name" value="GH18_2"/>
    <property type="match status" value="1"/>
</dbReference>
<dbReference type="AlphaFoldDB" id="A0A354Z122"/>
<dbReference type="InterPro" id="IPR029070">
    <property type="entry name" value="Chitinase_insertion_sf"/>
</dbReference>
<dbReference type="PROSITE" id="PS01095">
    <property type="entry name" value="GH18_1"/>
    <property type="match status" value="1"/>
</dbReference>
<dbReference type="Proteomes" id="UP000263273">
    <property type="component" value="Unassembled WGS sequence"/>
</dbReference>
<evidence type="ECO:0000256" key="2">
    <source>
        <dbReference type="ARBA" id="ARBA00023295"/>
    </source>
</evidence>
<dbReference type="InterPro" id="IPR011583">
    <property type="entry name" value="Chitinase_II/V-like_cat"/>
</dbReference>
<dbReference type="Pfam" id="PF00704">
    <property type="entry name" value="Glyco_hydro_18"/>
    <property type="match status" value="1"/>
</dbReference>
<evidence type="ECO:0000313" key="6">
    <source>
        <dbReference type="EMBL" id="HBK54162.1"/>
    </source>
</evidence>
<evidence type="ECO:0000313" key="7">
    <source>
        <dbReference type="Proteomes" id="UP000263273"/>
    </source>
</evidence>
<evidence type="ECO:0000256" key="1">
    <source>
        <dbReference type="ARBA" id="ARBA00022801"/>
    </source>
</evidence>
<dbReference type="PANTHER" id="PTHR46066:SF2">
    <property type="entry name" value="CHITINASE DOMAIN-CONTAINING PROTEIN 1"/>
    <property type="match status" value="1"/>
</dbReference>
<dbReference type="Pfam" id="PF07833">
    <property type="entry name" value="Cu_amine_oxidN1"/>
    <property type="match status" value="1"/>
</dbReference>
<dbReference type="RefSeq" id="WP_061215343.1">
    <property type="nucleotide sequence ID" value="NZ_DCDX01000045.1"/>
</dbReference>
<dbReference type="Gene3D" id="3.30.457.10">
    <property type="entry name" value="Copper amine oxidase-like, N-terminal domain"/>
    <property type="match status" value="1"/>
</dbReference>
<dbReference type="InterPro" id="IPR001579">
    <property type="entry name" value="Glyco_hydro_18_chit_AS"/>
</dbReference>
<organism evidence="6 7">
    <name type="scientific">Syntrophomonas wolfei</name>
    <dbReference type="NCBI Taxonomy" id="863"/>
    <lineage>
        <taxon>Bacteria</taxon>
        <taxon>Bacillati</taxon>
        <taxon>Bacillota</taxon>
        <taxon>Clostridia</taxon>
        <taxon>Eubacteriales</taxon>
        <taxon>Syntrophomonadaceae</taxon>
        <taxon>Syntrophomonas</taxon>
    </lineage>
</organism>
<gene>
    <name evidence="6" type="ORF">DDZ44_09530</name>
</gene>
<proteinExistence type="inferred from homology"/>
<dbReference type="STRING" id="378794.GCA_001570625_02952"/>
<dbReference type="GO" id="GO:0004553">
    <property type="term" value="F:hydrolase activity, hydrolyzing O-glycosyl compounds"/>
    <property type="evidence" value="ECO:0007669"/>
    <property type="project" value="InterPro"/>
</dbReference>
<protein>
    <recommendedName>
        <fullName evidence="5">GH18 domain-containing protein</fullName>
    </recommendedName>
</protein>
<keyword evidence="1 3" id="KW-0378">Hydrolase</keyword>
<evidence type="ECO:0000256" key="4">
    <source>
        <dbReference type="RuleBase" id="RU004453"/>
    </source>
</evidence>